<feature type="compositionally biased region" description="Polar residues" evidence="11">
    <location>
        <begin position="9"/>
        <end position="20"/>
    </location>
</feature>
<dbReference type="Pfam" id="PF04406">
    <property type="entry name" value="TP6A_N"/>
    <property type="match status" value="1"/>
</dbReference>
<dbReference type="SUPFAM" id="SSF56726">
    <property type="entry name" value="DNA topoisomerase IV, alpha subunit"/>
    <property type="match status" value="1"/>
</dbReference>
<evidence type="ECO:0000256" key="10">
    <source>
        <dbReference type="PROSITE-ProRule" id="PRU01385"/>
    </source>
</evidence>
<evidence type="ECO:0000313" key="15">
    <source>
        <dbReference type="Proteomes" id="UP001174997"/>
    </source>
</evidence>
<dbReference type="GO" id="GO:0003918">
    <property type="term" value="F:DNA topoisomerase type II (double strand cut, ATP-hydrolyzing) activity"/>
    <property type="evidence" value="ECO:0007669"/>
    <property type="project" value="UniProtKB-UniRule"/>
</dbReference>
<evidence type="ECO:0000256" key="9">
    <source>
        <dbReference type="ARBA" id="ARBA00023235"/>
    </source>
</evidence>
<reference evidence="14" key="1">
    <citation type="submission" date="2023-06" db="EMBL/GenBank/DDBJ databases">
        <title>Genome-scale phylogeny and comparative genomics of the fungal order Sordariales.</title>
        <authorList>
            <consortium name="Lawrence Berkeley National Laboratory"/>
            <person name="Hensen N."/>
            <person name="Bonometti L."/>
            <person name="Westerberg I."/>
            <person name="Brannstrom I.O."/>
            <person name="Guillou S."/>
            <person name="Cros-Aarteil S."/>
            <person name="Calhoun S."/>
            <person name="Haridas S."/>
            <person name="Kuo A."/>
            <person name="Mondo S."/>
            <person name="Pangilinan J."/>
            <person name="Riley R."/>
            <person name="Labutti K."/>
            <person name="Andreopoulos B."/>
            <person name="Lipzen A."/>
            <person name="Chen C."/>
            <person name="Yanf M."/>
            <person name="Daum C."/>
            <person name="Ng V."/>
            <person name="Clum A."/>
            <person name="Steindorff A."/>
            <person name="Ohm R."/>
            <person name="Martin F."/>
            <person name="Silar P."/>
            <person name="Natvig D."/>
            <person name="Lalanne C."/>
            <person name="Gautier V."/>
            <person name="Ament-Velasquez S.L."/>
            <person name="Kruys A."/>
            <person name="Hutchinson M.I."/>
            <person name="Powell A.J."/>
            <person name="Barry K."/>
            <person name="Miller A.N."/>
            <person name="Grigoriev I.V."/>
            <person name="Debuchy R."/>
            <person name="Gladieux P."/>
            <person name="Thoren M.H."/>
            <person name="Johannesson H."/>
        </authorList>
    </citation>
    <scope>NUCLEOTIDE SEQUENCE</scope>
    <source>
        <strain evidence="14">CBS 307.81</strain>
    </source>
</reference>
<dbReference type="EMBL" id="JAULSY010000088">
    <property type="protein sequence ID" value="KAK0666403.1"/>
    <property type="molecule type" value="Genomic_DNA"/>
</dbReference>
<dbReference type="PRINTS" id="PR01550">
    <property type="entry name" value="TOP6AFAMILY"/>
</dbReference>
<dbReference type="PANTHER" id="PTHR10848:SF0">
    <property type="entry name" value="MEIOTIC RECOMBINATION PROTEIN SPO11"/>
    <property type="match status" value="1"/>
</dbReference>
<dbReference type="InterPro" id="IPR036078">
    <property type="entry name" value="Spo11/TopoVI_A_sf"/>
</dbReference>
<comment type="caution">
    <text evidence="14">The sequence shown here is derived from an EMBL/GenBank/DDBJ whole genome shotgun (WGS) entry which is preliminary data.</text>
</comment>
<feature type="domain" description="Spo11/DNA topoisomerase VI subunit A N-terminal" evidence="12">
    <location>
        <begin position="113"/>
        <end position="174"/>
    </location>
</feature>
<dbReference type="AlphaFoldDB" id="A0AA40DA84"/>
<feature type="active site" description="O-(5'-phospho-DNA)-tyrosine intermediate" evidence="10">
    <location>
        <position position="142"/>
    </location>
</feature>
<dbReference type="GO" id="GO:0007131">
    <property type="term" value="P:reciprocal meiotic recombination"/>
    <property type="evidence" value="ECO:0007669"/>
    <property type="project" value="TreeGrafter"/>
</dbReference>
<feature type="compositionally biased region" description="Polar residues" evidence="11">
    <location>
        <begin position="31"/>
        <end position="41"/>
    </location>
</feature>
<dbReference type="GO" id="GO:0042138">
    <property type="term" value="P:meiotic DNA double-strand break formation"/>
    <property type="evidence" value="ECO:0007669"/>
    <property type="project" value="TreeGrafter"/>
</dbReference>
<gene>
    <name evidence="14" type="ORF">QBC41DRAFT_375324</name>
</gene>
<name>A0AA40DA84_9PEZI</name>
<evidence type="ECO:0000256" key="8">
    <source>
        <dbReference type="ARBA" id="ARBA00023125"/>
    </source>
</evidence>
<dbReference type="GO" id="GO:0005524">
    <property type="term" value="F:ATP binding"/>
    <property type="evidence" value="ECO:0007669"/>
    <property type="project" value="InterPro"/>
</dbReference>
<keyword evidence="6" id="KW-0460">Magnesium</keyword>
<evidence type="ECO:0000256" key="3">
    <source>
        <dbReference type="ARBA" id="ARBA00006559"/>
    </source>
</evidence>
<dbReference type="PANTHER" id="PTHR10848">
    <property type="entry name" value="MEIOTIC RECOMBINATION PROTEIN SPO11"/>
    <property type="match status" value="1"/>
</dbReference>
<evidence type="ECO:0000256" key="11">
    <source>
        <dbReference type="SAM" id="MobiDB-lite"/>
    </source>
</evidence>
<keyword evidence="7 10" id="KW-0799">Topoisomerase</keyword>
<dbReference type="Gene3D" id="3.40.1360.10">
    <property type="match status" value="1"/>
</dbReference>
<feature type="region of interest" description="Disordered" evidence="11">
    <location>
        <begin position="1"/>
        <end position="41"/>
    </location>
</feature>
<evidence type="ECO:0000256" key="2">
    <source>
        <dbReference type="ARBA" id="ARBA00001946"/>
    </source>
</evidence>
<keyword evidence="15" id="KW-1185">Reference proteome</keyword>
<keyword evidence="5" id="KW-0479">Metal-binding</keyword>
<evidence type="ECO:0000259" key="12">
    <source>
        <dbReference type="Pfam" id="PF04406"/>
    </source>
</evidence>
<dbReference type="PROSITE" id="PS52041">
    <property type="entry name" value="TOPO_IIB"/>
    <property type="match status" value="1"/>
</dbReference>
<evidence type="ECO:0000256" key="1">
    <source>
        <dbReference type="ARBA" id="ARBA00000185"/>
    </source>
</evidence>
<evidence type="ECO:0000256" key="4">
    <source>
        <dbReference type="ARBA" id="ARBA00012895"/>
    </source>
</evidence>
<dbReference type="GO" id="GO:0000228">
    <property type="term" value="C:nuclear chromosome"/>
    <property type="evidence" value="ECO:0007669"/>
    <property type="project" value="TreeGrafter"/>
</dbReference>
<dbReference type="CDD" id="cd00223">
    <property type="entry name" value="TOPRIM_TopoIIB_SPO"/>
    <property type="match status" value="1"/>
</dbReference>
<protein>
    <recommendedName>
        <fullName evidence="4">DNA topoisomerase (ATP-hydrolyzing)</fullName>
        <ecNumber evidence="4">5.6.2.2</ecNumber>
    </recommendedName>
</protein>
<dbReference type="GO" id="GO:0046872">
    <property type="term" value="F:metal ion binding"/>
    <property type="evidence" value="ECO:0007669"/>
    <property type="project" value="UniProtKB-KW"/>
</dbReference>
<feature type="region of interest" description="Disordered" evidence="11">
    <location>
        <begin position="355"/>
        <end position="384"/>
    </location>
</feature>
<evidence type="ECO:0000313" key="14">
    <source>
        <dbReference type="EMBL" id="KAK0666403.1"/>
    </source>
</evidence>
<comment type="cofactor">
    <cofactor evidence="2">
        <name>Mg(2+)</name>
        <dbReference type="ChEBI" id="CHEBI:18420"/>
    </cofactor>
</comment>
<keyword evidence="8 10" id="KW-0238">DNA-binding</keyword>
<dbReference type="Gene3D" id="1.10.10.10">
    <property type="entry name" value="Winged helix-like DNA-binding domain superfamily/Winged helix DNA-binding domain"/>
    <property type="match status" value="1"/>
</dbReference>
<organism evidence="14 15">
    <name type="scientific">Cercophora samala</name>
    <dbReference type="NCBI Taxonomy" id="330535"/>
    <lineage>
        <taxon>Eukaryota</taxon>
        <taxon>Fungi</taxon>
        <taxon>Dikarya</taxon>
        <taxon>Ascomycota</taxon>
        <taxon>Pezizomycotina</taxon>
        <taxon>Sordariomycetes</taxon>
        <taxon>Sordariomycetidae</taxon>
        <taxon>Sordariales</taxon>
        <taxon>Lasiosphaeriaceae</taxon>
        <taxon>Cercophora</taxon>
    </lineage>
</organism>
<evidence type="ECO:0000256" key="5">
    <source>
        <dbReference type="ARBA" id="ARBA00022723"/>
    </source>
</evidence>
<dbReference type="GO" id="GO:0003677">
    <property type="term" value="F:DNA binding"/>
    <property type="evidence" value="ECO:0007669"/>
    <property type="project" value="UniProtKB-UniRule"/>
</dbReference>
<evidence type="ECO:0000259" key="13">
    <source>
        <dbReference type="Pfam" id="PF21180"/>
    </source>
</evidence>
<comment type="catalytic activity">
    <reaction evidence="1 10">
        <text>ATP-dependent breakage, passage and rejoining of double-stranded DNA.</text>
        <dbReference type="EC" id="5.6.2.2"/>
    </reaction>
</comment>
<feature type="domain" description="Topoisomerase 6 subunit A/Spo11 TOPRIM" evidence="13">
    <location>
        <begin position="224"/>
        <end position="350"/>
    </location>
</feature>
<dbReference type="Pfam" id="PF21180">
    <property type="entry name" value="TOP6A-Spo11_Toprim"/>
    <property type="match status" value="1"/>
</dbReference>
<comment type="similarity">
    <text evidence="3 10">Belongs to the TOP6A family.</text>
</comment>
<dbReference type="InterPro" id="IPR036388">
    <property type="entry name" value="WH-like_DNA-bd_sf"/>
</dbReference>
<accession>A0AA40DA84</accession>
<dbReference type="InterPro" id="IPR002815">
    <property type="entry name" value="Spo11/TopoVI_A"/>
</dbReference>
<sequence>MLQVGAEPTTMNEISSNSDQRNLEGTDLDSQESSGTSSGNYNAVNVVSVAGDGALGRIESLLEAIVDAITTGNEISIPYRSVPASRHGQSQGPPSRRQTGVVRFPGRTIQEAKKFEALFCIIELSHEALLSGSLITKRNIYYQNPDLFGSQTAVDTMVDNLAFTLGLGRGDLNIVATAKGLISGPIMLINHDGSVLDCGLSHNSGILLPSIGEIRRIGFHEVQWVLVIEKEATFRTLAAAQYAKNSRAGHGILITAKGFPDLATRRFLSIVQSMRPDLAMFGLADFDPDGISIIRTYQNGSRRLEHENEATVPSLRWLGVGSGDLLSSGENPALHNQEDQESQTTMSGEAFQMLETSHNQRPTKRPRLSASRNPSDTVSSLTLRDRRKGSDVLRAIWSVDQPSDEELEHARELQRMLMLNIKAEIQAVDNYGDLSTWLDDKLCAGMHAGQ</sequence>
<dbReference type="Proteomes" id="UP001174997">
    <property type="component" value="Unassembled WGS sequence"/>
</dbReference>
<keyword evidence="9 10" id="KW-0413">Isomerase</keyword>
<dbReference type="GO" id="GO:0000706">
    <property type="term" value="P:meiotic DNA double-strand break processing"/>
    <property type="evidence" value="ECO:0007669"/>
    <property type="project" value="TreeGrafter"/>
</dbReference>
<dbReference type="EC" id="5.6.2.2" evidence="4"/>
<proteinExistence type="inferred from homology"/>
<evidence type="ECO:0000256" key="6">
    <source>
        <dbReference type="ARBA" id="ARBA00022842"/>
    </source>
</evidence>
<dbReference type="InterPro" id="IPR034136">
    <property type="entry name" value="TOPRIM_Topo6A/Spo11"/>
</dbReference>
<feature type="compositionally biased region" description="Polar residues" evidence="11">
    <location>
        <begin position="370"/>
        <end position="382"/>
    </location>
</feature>
<evidence type="ECO:0000256" key="7">
    <source>
        <dbReference type="ARBA" id="ARBA00023029"/>
    </source>
</evidence>
<dbReference type="InterPro" id="IPR013049">
    <property type="entry name" value="Spo11/TopoVI_A_N"/>
</dbReference>